<evidence type="ECO:0000256" key="3">
    <source>
        <dbReference type="ARBA" id="ARBA00022475"/>
    </source>
</evidence>
<evidence type="ECO:0000256" key="6">
    <source>
        <dbReference type="ARBA" id="ARBA00022729"/>
    </source>
</evidence>
<comment type="similarity">
    <text evidence="2">Belongs to the RLP family.</text>
</comment>
<dbReference type="Gene3D" id="3.80.10.10">
    <property type="entry name" value="Ribonuclease Inhibitor"/>
    <property type="match status" value="3"/>
</dbReference>
<dbReference type="AlphaFoldDB" id="A0A843XKR6"/>
<evidence type="ECO:0000313" key="16">
    <source>
        <dbReference type="Proteomes" id="UP000652761"/>
    </source>
</evidence>
<evidence type="ECO:0000256" key="10">
    <source>
        <dbReference type="ARBA" id="ARBA00023180"/>
    </source>
</evidence>
<evidence type="ECO:0000256" key="5">
    <source>
        <dbReference type="ARBA" id="ARBA00022692"/>
    </source>
</evidence>
<organism evidence="15 16">
    <name type="scientific">Colocasia esculenta</name>
    <name type="common">Wild taro</name>
    <name type="synonym">Arum esculentum</name>
    <dbReference type="NCBI Taxonomy" id="4460"/>
    <lineage>
        <taxon>Eukaryota</taxon>
        <taxon>Viridiplantae</taxon>
        <taxon>Streptophyta</taxon>
        <taxon>Embryophyta</taxon>
        <taxon>Tracheophyta</taxon>
        <taxon>Spermatophyta</taxon>
        <taxon>Magnoliopsida</taxon>
        <taxon>Liliopsida</taxon>
        <taxon>Araceae</taxon>
        <taxon>Aroideae</taxon>
        <taxon>Colocasieae</taxon>
        <taxon>Colocasia</taxon>
    </lineage>
</organism>
<evidence type="ECO:0000256" key="8">
    <source>
        <dbReference type="ARBA" id="ARBA00022989"/>
    </source>
</evidence>
<evidence type="ECO:0000256" key="9">
    <source>
        <dbReference type="ARBA" id="ARBA00023136"/>
    </source>
</evidence>
<protein>
    <recommendedName>
        <fullName evidence="17">Leucine-rich repeat-containing N-terminal plant-type domain-containing protein</fullName>
    </recommendedName>
</protein>
<dbReference type="EMBL" id="NMUH01009052">
    <property type="protein sequence ID" value="MQM19607.1"/>
    <property type="molecule type" value="Genomic_DNA"/>
</dbReference>
<feature type="region of interest" description="Disordered" evidence="11">
    <location>
        <begin position="710"/>
        <end position="800"/>
    </location>
</feature>
<evidence type="ECO:0000313" key="15">
    <source>
        <dbReference type="EMBL" id="MQM19607.1"/>
    </source>
</evidence>
<dbReference type="PANTHER" id="PTHR48063">
    <property type="entry name" value="LRR RECEPTOR-LIKE KINASE"/>
    <property type="match status" value="1"/>
</dbReference>
<keyword evidence="8" id="KW-1133">Transmembrane helix</keyword>
<comment type="subcellular location">
    <subcellularLocation>
        <location evidence="1">Cell membrane</location>
        <topology evidence="1">Single-pass type I membrane protein</topology>
    </subcellularLocation>
</comment>
<keyword evidence="10" id="KW-0325">Glycoprotein</keyword>
<evidence type="ECO:0000256" key="2">
    <source>
        <dbReference type="ARBA" id="ARBA00009592"/>
    </source>
</evidence>
<evidence type="ECO:0008006" key="17">
    <source>
        <dbReference type="Google" id="ProtNLM"/>
    </source>
</evidence>
<keyword evidence="3" id="KW-1003">Cell membrane</keyword>
<dbReference type="Pfam" id="PF00560">
    <property type="entry name" value="LRR_1"/>
    <property type="match status" value="1"/>
</dbReference>
<dbReference type="PANTHER" id="PTHR48063:SF112">
    <property type="entry name" value="RECEPTOR LIKE PROTEIN 30-LIKE"/>
    <property type="match status" value="1"/>
</dbReference>
<evidence type="ECO:0000256" key="1">
    <source>
        <dbReference type="ARBA" id="ARBA00004251"/>
    </source>
</evidence>
<dbReference type="Pfam" id="PF08263">
    <property type="entry name" value="LRRNT_2"/>
    <property type="match status" value="1"/>
</dbReference>
<dbReference type="InterPro" id="IPR032675">
    <property type="entry name" value="LRR_dom_sf"/>
</dbReference>
<evidence type="ECO:0000256" key="7">
    <source>
        <dbReference type="ARBA" id="ARBA00022737"/>
    </source>
</evidence>
<dbReference type="InterPro" id="IPR046956">
    <property type="entry name" value="RLP23-like"/>
</dbReference>
<feature type="domain" description="Disease resistance R13L4/SHOC-2-like LRR" evidence="14">
    <location>
        <begin position="438"/>
        <end position="590"/>
    </location>
</feature>
<feature type="compositionally biased region" description="Polar residues" evidence="11">
    <location>
        <begin position="710"/>
        <end position="721"/>
    </location>
</feature>
<accession>A0A843XKR6</accession>
<keyword evidence="9" id="KW-0472">Membrane</keyword>
<dbReference type="InterPro" id="IPR013210">
    <property type="entry name" value="LRR_N_plant-typ"/>
</dbReference>
<evidence type="ECO:0000256" key="12">
    <source>
        <dbReference type="SAM" id="SignalP"/>
    </source>
</evidence>
<feature type="signal peptide" evidence="12">
    <location>
        <begin position="1"/>
        <end position="41"/>
    </location>
</feature>
<dbReference type="InterPro" id="IPR055414">
    <property type="entry name" value="LRR_R13L4/SHOC2-like"/>
</dbReference>
<keyword evidence="7" id="KW-0677">Repeat</keyword>
<evidence type="ECO:0000256" key="4">
    <source>
        <dbReference type="ARBA" id="ARBA00022614"/>
    </source>
</evidence>
<dbReference type="OrthoDB" id="1744379at2759"/>
<sequence length="800" mass="87315">MGGARSATRRVPPVDAPHHRASLELLLALLLVFSTGRPCHGRGGQDDVSGGKTAGGKCMERERQALLAVRDDVWGVADHDQSVPSWERDGDCCSWKGVACDHRSGHVVKLDLRYPEGETLSTLDSKVNPSLLNLGSLRYLDLSRNSFDRAPLPSFIVENFHWLSHLSHLQYLDMSGLNLSAAHDWLQVISKLPTLSVLRLQDCDLPNPPITLPLGNFTSLSTLDLGINSHLLYYTWPLWLSNSHLGYSTWPLWLSNISRLTTLVLSSKLNCTMPPDAFKNLKHLEVLSLDGYGFRGLIPRSLWRLDKLKTLHLSGHDLDIGSSEDLGHLSSLQELKLYGVVGRFPDSLWNIGNLSRLEHLEVAVYYGIMGGWLPESIGKLAGLKTLWLYGINTSGKVLRNMGDLCNLTELTIEGNKANGAPEVTVLFEGLSECSKGSALEHLDISRNGYGGHLPDQIGKLKNLRYVDLSGNSIVGSIPASIGELESLTHLYLSNNQLSGLVPSSIGKLSNLTSMDISSNRLEGALSEAHFSHLSQLDAVHLSHNAALSLNTSQAWIPPFQLSSFNMSASHVGPEVPKWLKTQKKLRWLDLSSNNKIQDLPVAVQVATGRSGATRGLAGLTRSGVNRGGLCRRVLDATPSAGATSLISRRIAPSDDTAWIILASGTYFSCRGITAWIFLCCIASGTYLSCRKLRRLRTGEEHCWLHRSLAEEQSPQRPATQKSHPKPYARGQTAPCKSPTKRLPRNLHPLETAAPGKRTPRLGGQVPREEHHSPEEEGGAGEDTGESRSPPPKARHGGGAA</sequence>
<dbReference type="InterPro" id="IPR003591">
    <property type="entry name" value="Leu-rich_rpt_typical-subtyp"/>
</dbReference>
<name>A0A843XKR6_COLES</name>
<dbReference type="FunFam" id="3.80.10.10:FF:000299">
    <property type="entry name" value="Piriformospora indica-insensitive protein 2"/>
    <property type="match status" value="1"/>
</dbReference>
<evidence type="ECO:0000259" key="14">
    <source>
        <dbReference type="Pfam" id="PF23598"/>
    </source>
</evidence>
<reference evidence="15" key="1">
    <citation type="submission" date="2017-07" db="EMBL/GenBank/DDBJ databases">
        <title>Taro Niue Genome Assembly and Annotation.</title>
        <authorList>
            <person name="Atibalentja N."/>
            <person name="Keating K."/>
            <person name="Fields C.J."/>
        </authorList>
    </citation>
    <scope>NUCLEOTIDE SEQUENCE</scope>
    <source>
        <strain evidence="15">Niue_2</strain>
        <tissue evidence="15">Leaf</tissue>
    </source>
</reference>
<feature type="chain" id="PRO_5032344998" description="Leucine-rich repeat-containing N-terminal plant-type domain-containing protein" evidence="12">
    <location>
        <begin position="42"/>
        <end position="800"/>
    </location>
</feature>
<comment type="caution">
    <text evidence="15">The sequence shown here is derived from an EMBL/GenBank/DDBJ whole genome shotgun (WGS) entry which is preliminary data.</text>
</comment>
<feature type="domain" description="Leucine-rich repeat-containing N-terminal plant-type" evidence="13">
    <location>
        <begin position="61"/>
        <end position="101"/>
    </location>
</feature>
<dbReference type="Proteomes" id="UP000652761">
    <property type="component" value="Unassembled WGS sequence"/>
</dbReference>
<evidence type="ECO:0000259" key="13">
    <source>
        <dbReference type="Pfam" id="PF08263"/>
    </source>
</evidence>
<keyword evidence="16" id="KW-1185">Reference proteome</keyword>
<dbReference type="Pfam" id="PF13855">
    <property type="entry name" value="LRR_8"/>
    <property type="match status" value="1"/>
</dbReference>
<gene>
    <name evidence="15" type="ORF">Taro_052614</name>
</gene>
<keyword evidence="6 12" id="KW-0732">Signal</keyword>
<dbReference type="Pfam" id="PF23598">
    <property type="entry name" value="LRR_14"/>
    <property type="match status" value="1"/>
</dbReference>
<dbReference type="InterPro" id="IPR001611">
    <property type="entry name" value="Leu-rich_rpt"/>
</dbReference>
<dbReference type="GO" id="GO:0005886">
    <property type="term" value="C:plasma membrane"/>
    <property type="evidence" value="ECO:0007669"/>
    <property type="project" value="UniProtKB-SubCell"/>
</dbReference>
<keyword evidence="4" id="KW-0433">Leucine-rich repeat</keyword>
<keyword evidence="5" id="KW-0812">Transmembrane</keyword>
<evidence type="ECO:0000256" key="11">
    <source>
        <dbReference type="SAM" id="MobiDB-lite"/>
    </source>
</evidence>
<proteinExistence type="inferred from homology"/>
<dbReference type="SUPFAM" id="SSF52047">
    <property type="entry name" value="RNI-like"/>
    <property type="match status" value="1"/>
</dbReference>
<dbReference type="SMART" id="SM00369">
    <property type="entry name" value="LRR_TYP"/>
    <property type="match status" value="4"/>
</dbReference>